<proteinExistence type="inferred from homology"/>
<keyword evidence="6 7" id="KW-0472">Membrane</keyword>
<feature type="domain" description="Membrane transport protein MMPL" evidence="8">
    <location>
        <begin position="546"/>
        <end position="835"/>
    </location>
</feature>
<evidence type="ECO:0000259" key="8">
    <source>
        <dbReference type="Pfam" id="PF03176"/>
    </source>
</evidence>
<keyword evidence="5 7" id="KW-1133">Transmembrane helix</keyword>
<dbReference type="AlphaFoldDB" id="A0A5C5XUN2"/>
<dbReference type="Proteomes" id="UP000317238">
    <property type="component" value="Unassembled WGS sequence"/>
</dbReference>
<keyword evidence="3" id="KW-1003">Cell membrane</keyword>
<dbReference type="SUPFAM" id="SSF82866">
    <property type="entry name" value="Multidrug efflux transporter AcrB transmembrane domain"/>
    <property type="match status" value="2"/>
</dbReference>
<dbReference type="PANTHER" id="PTHR33406:SF6">
    <property type="entry name" value="MEMBRANE PROTEIN YDGH-RELATED"/>
    <property type="match status" value="1"/>
</dbReference>
<dbReference type="InterPro" id="IPR004869">
    <property type="entry name" value="MMPL_dom"/>
</dbReference>
<keyword evidence="10" id="KW-1185">Reference proteome</keyword>
<dbReference type="EMBL" id="SJPL01000002">
    <property type="protein sequence ID" value="TWT65745.1"/>
    <property type="molecule type" value="Genomic_DNA"/>
</dbReference>
<feature type="transmembrane region" description="Helical" evidence="7">
    <location>
        <begin position="298"/>
        <end position="315"/>
    </location>
</feature>
<evidence type="ECO:0000313" key="9">
    <source>
        <dbReference type="EMBL" id="TWT65745.1"/>
    </source>
</evidence>
<protein>
    <submittedName>
        <fullName evidence="9">Putative membrane protein YdgH</fullName>
    </submittedName>
</protein>
<evidence type="ECO:0000256" key="7">
    <source>
        <dbReference type="SAM" id="Phobius"/>
    </source>
</evidence>
<dbReference type="InterPro" id="IPR050545">
    <property type="entry name" value="Mycobact_MmpL"/>
</dbReference>
<evidence type="ECO:0000256" key="6">
    <source>
        <dbReference type="ARBA" id="ARBA00023136"/>
    </source>
</evidence>
<dbReference type="PANTHER" id="PTHR33406">
    <property type="entry name" value="MEMBRANE PROTEIN MJ1562-RELATED"/>
    <property type="match status" value="1"/>
</dbReference>
<dbReference type="Gene3D" id="1.20.1640.10">
    <property type="entry name" value="Multidrug efflux transporter AcrB transmembrane domain"/>
    <property type="match status" value="2"/>
</dbReference>
<feature type="transmembrane region" description="Helical" evidence="7">
    <location>
        <begin position="322"/>
        <end position="344"/>
    </location>
</feature>
<reference evidence="9 10" key="1">
    <citation type="submission" date="2019-02" db="EMBL/GenBank/DDBJ databases">
        <title>Deep-cultivation of Planctomycetes and their phenomic and genomic characterization uncovers novel biology.</title>
        <authorList>
            <person name="Wiegand S."/>
            <person name="Jogler M."/>
            <person name="Boedeker C."/>
            <person name="Pinto D."/>
            <person name="Vollmers J."/>
            <person name="Rivas-Marin E."/>
            <person name="Kohn T."/>
            <person name="Peeters S.H."/>
            <person name="Heuer A."/>
            <person name="Rast P."/>
            <person name="Oberbeckmann S."/>
            <person name="Bunk B."/>
            <person name="Jeske O."/>
            <person name="Meyerdierks A."/>
            <person name="Storesund J.E."/>
            <person name="Kallscheuer N."/>
            <person name="Luecker S."/>
            <person name="Lage O.M."/>
            <person name="Pohl T."/>
            <person name="Merkel B.J."/>
            <person name="Hornburger P."/>
            <person name="Mueller R.-W."/>
            <person name="Bruemmer F."/>
            <person name="Labrenz M."/>
            <person name="Spormann A.M."/>
            <person name="Op Den Camp H."/>
            <person name="Overmann J."/>
            <person name="Amann R."/>
            <person name="Jetten M.S.M."/>
            <person name="Mascher T."/>
            <person name="Medema M.H."/>
            <person name="Devos D.P."/>
            <person name="Kaster A.-K."/>
            <person name="Ovreas L."/>
            <person name="Rohde M."/>
            <person name="Galperin M.Y."/>
            <person name="Jogler C."/>
        </authorList>
    </citation>
    <scope>NUCLEOTIDE SEQUENCE [LARGE SCALE GENOMIC DNA]</scope>
    <source>
        <strain evidence="9 10">Pan14r</strain>
    </source>
</reference>
<keyword evidence="4 7" id="KW-0812">Transmembrane</keyword>
<feature type="transmembrane region" description="Helical" evidence="7">
    <location>
        <begin position="710"/>
        <end position="727"/>
    </location>
</feature>
<sequence length="891" mass="97923">MVRYHKWIVLFWIALAVAVRSTAPTWDQVALDGDFDYLPADLTSVAGGRLLNQAFPGERSRSQLVFLLCRDDGELTKQDEILGLDLLRRLYHRLAEASWQRAIRYGYESGPTDPDQPYASWIALTRAALDEAIRTDEAFYDAISESVPDTSPTPTEPRMAIAYWDRGNLLRSLHEPDDAIARDVEAAVVFCPTIATETRPIAERDIDGWDHLIDIWSWNDSLVGGKLRTDQARLVVGRLSTELASTSNIATFEAAGDLIRNTVAYSDRFVEPGVRLHLTGSAAIGGETLSASRDAIRYTEWFTVGMILVLLTLVYRSPLLVMIPIVSIGVALVVASGTMTHLASLSATGALPLPDLRIFTTSRIFIVVILFGAGTDYCLFLIARLREESTIRSWPKACASALSNVSGALLGSALTTIVGLGTLAFADFGKFQSTGPVIAVCLFIALLVCLSLTPAILYWIGPIAFWPMKITENRMPTLTLSGSWKESGGVKSRTWSQIALMLTRAPAMTLGIGMVLLLIPAGYGYVHESDVTYDMSGQLGAKSVTTRGMAALRNHFSIGEINPVTLMMVAPKSLPADDLQQQVKSLSETLYGIDGVIAVRTADDPLGERKRGLFSRDALFRRALRNHRIAQRHFFSDVPEYAGRLIRMDVVLEGNPFDQQTAQLLENLSDRLSSMTNESSGTWTDYDLYLTGTTPSIVDLRQVTIRDNRTIKIAVILAVLCVLVLVIRRIGVSVYLILTVLLSYYATLGLTVIFFSSLYGDSFLGLDWKLPLFLFVILVAVGQDYNVYLVTRILEEQRKGGWLMAVRRSVARTGGIISACGLVMAATFFSMTASAWFPSLIQWMGVAVEQPTTLQGIIQLGFALGLGVLIDTFYVRTILVPSFFAMLGRAA</sequence>
<evidence type="ECO:0000256" key="2">
    <source>
        <dbReference type="ARBA" id="ARBA00010157"/>
    </source>
</evidence>
<feature type="transmembrane region" description="Helical" evidence="7">
    <location>
        <begin position="364"/>
        <end position="383"/>
    </location>
</feature>
<feature type="transmembrane region" description="Helical" evidence="7">
    <location>
        <begin position="437"/>
        <end position="460"/>
    </location>
</feature>
<organism evidence="9 10">
    <name type="scientific">Crateriforma conspicua</name>
    <dbReference type="NCBI Taxonomy" id="2527996"/>
    <lineage>
        <taxon>Bacteria</taxon>
        <taxon>Pseudomonadati</taxon>
        <taxon>Planctomycetota</taxon>
        <taxon>Planctomycetia</taxon>
        <taxon>Planctomycetales</taxon>
        <taxon>Planctomycetaceae</taxon>
        <taxon>Crateriforma</taxon>
    </lineage>
</organism>
<name>A0A5C5XUN2_9PLAN</name>
<evidence type="ECO:0000256" key="1">
    <source>
        <dbReference type="ARBA" id="ARBA00004651"/>
    </source>
</evidence>
<dbReference type="Pfam" id="PF03176">
    <property type="entry name" value="MMPL"/>
    <property type="match status" value="3"/>
</dbReference>
<feature type="transmembrane region" description="Helical" evidence="7">
    <location>
        <begin position="404"/>
        <end position="425"/>
    </location>
</feature>
<evidence type="ECO:0000256" key="5">
    <source>
        <dbReference type="ARBA" id="ARBA00022989"/>
    </source>
</evidence>
<gene>
    <name evidence="9" type="primary">ydgH</name>
    <name evidence="9" type="ORF">Pan14r_52940</name>
</gene>
<feature type="transmembrane region" description="Helical" evidence="7">
    <location>
        <begin position="815"/>
        <end position="837"/>
    </location>
</feature>
<comment type="caution">
    <text evidence="9">The sequence shown here is derived from an EMBL/GenBank/DDBJ whole genome shotgun (WGS) entry which is preliminary data.</text>
</comment>
<evidence type="ECO:0000256" key="4">
    <source>
        <dbReference type="ARBA" id="ARBA00022692"/>
    </source>
</evidence>
<feature type="domain" description="Membrane transport protein MMPL" evidence="8">
    <location>
        <begin position="854"/>
        <end position="890"/>
    </location>
</feature>
<dbReference type="GO" id="GO:0005886">
    <property type="term" value="C:plasma membrane"/>
    <property type="evidence" value="ECO:0007669"/>
    <property type="project" value="UniProtKB-SubCell"/>
</dbReference>
<feature type="transmembrane region" description="Helical" evidence="7">
    <location>
        <begin position="772"/>
        <end position="794"/>
    </location>
</feature>
<evidence type="ECO:0000256" key="3">
    <source>
        <dbReference type="ARBA" id="ARBA00022475"/>
    </source>
</evidence>
<comment type="subcellular location">
    <subcellularLocation>
        <location evidence="1">Cell membrane</location>
        <topology evidence="1">Multi-pass membrane protein</topology>
    </subcellularLocation>
</comment>
<feature type="transmembrane region" description="Helical" evidence="7">
    <location>
        <begin position="507"/>
        <end position="526"/>
    </location>
</feature>
<feature type="transmembrane region" description="Helical" evidence="7">
    <location>
        <begin position="857"/>
        <end position="879"/>
    </location>
</feature>
<feature type="transmembrane region" description="Helical" evidence="7">
    <location>
        <begin position="734"/>
        <end position="760"/>
    </location>
</feature>
<feature type="domain" description="Membrane transport protein MMPL" evidence="8">
    <location>
        <begin position="239"/>
        <end position="508"/>
    </location>
</feature>
<comment type="similarity">
    <text evidence="2">Belongs to the resistance-nodulation-cell division (RND) (TC 2.A.6) family. MmpL subfamily.</text>
</comment>
<evidence type="ECO:0000313" key="10">
    <source>
        <dbReference type="Proteomes" id="UP000317238"/>
    </source>
</evidence>
<accession>A0A5C5XUN2</accession>